<feature type="transmembrane region" description="Helical" evidence="2">
    <location>
        <begin position="208"/>
        <end position="226"/>
    </location>
</feature>
<dbReference type="GO" id="GO:0009103">
    <property type="term" value="P:lipopolysaccharide biosynthetic process"/>
    <property type="evidence" value="ECO:0007669"/>
    <property type="project" value="TreeGrafter"/>
</dbReference>
<evidence type="ECO:0000256" key="1">
    <source>
        <dbReference type="SAM" id="MobiDB-lite"/>
    </source>
</evidence>
<evidence type="ECO:0000313" key="4">
    <source>
        <dbReference type="EMBL" id="MVN78644.1"/>
    </source>
</evidence>
<dbReference type="GO" id="GO:0016747">
    <property type="term" value="F:acyltransferase activity, transferring groups other than amino-acyl groups"/>
    <property type="evidence" value="ECO:0007669"/>
    <property type="project" value="InterPro"/>
</dbReference>
<feature type="transmembrane region" description="Helical" evidence="2">
    <location>
        <begin position="247"/>
        <end position="263"/>
    </location>
</feature>
<dbReference type="AlphaFoldDB" id="A0A7K1TJS3"/>
<organism evidence="4 5">
    <name type="scientific">Hymenobacter ginkgonis</name>
    <dbReference type="NCBI Taxonomy" id="2682976"/>
    <lineage>
        <taxon>Bacteria</taxon>
        <taxon>Pseudomonadati</taxon>
        <taxon>Bacteroidota</taxon>
        <taxon>Cytophagia</taxon>
        <taxon>Cytophagales</taxon>
        <taxon>Hymenobacteraceae</taxon>
        <taxon>Hymenobacter</taxon>
    </lineage>
</organism>
<keyword evidence="2" id="KW-1133">Transmembrane helix</keyword>
<feature type="transmembrane region" description="Helical" evidence="2">
    <location>
        <begin position="80"/>
        <end position="102"/>
    </location>
</feature>
<feature type="transmembrane region" description="Helical" evidence="2">
    <location>
        <begin position="334"/>
        <end position="352"/>
    </location>
</feature>
<feature type="transmembrane region" description="Helical" evidence="2">
    <location>
        <begin position="175"/>
        <end position="196"/>
    </location>
</feature>
<feature type="compositionally biased region" description="Polar residues" evidence="1">
    <location>
        <begin position="1"/>
        <end position="12"/>
    </location>
</feature>
<dbReference type="InterPro" id="IPR002656">
    <property type="entry name" value="Acyl_transf_3_dom"/>
</dbReference>
<sequence length="382" mass="42741">MLDKTPTTSQATGELASKNAASLPTDSAEQLLPGQKQRWFAGLDSIRFLLAFVVVLSHFQSPITTSMRHSSSAYLRPLGMLVNVSCTGIAAVIAFFIISGFVIHYPNKAGISSKASFYSKRLIRVLIPLVIISLLGIPFGNPEKAVVWSLYCELIYYIIYPALVAAPTSWRTKLLVSFAVSGLLILTVGLHEVLSLLTQSDRNYHGEFWQFGIGLTWIIGLPCWLLGVNLAERIDNQRQAVSTKRILLIRAAIISLTIGAQIAKFHFYFSYIIAFTLLAFPIMKWLEIEIVYYKSNAPLPFLEKWGKFSYSLYLCHPLILAVLAVTLPLTSYTYFPYLFSCLAFSYGFYLILEKPAHLLAARMSMRFSKPALSRQLIQANPS</sequence>
<dbReference type="RefSeq" id="WP_157568976.1">
    <property type="nucleotide sequence ID" value="NZ_WQKZ01000006.1"/>
</dbReference>
<feature type="transmembrane region" description="Helical" evidence="2">
    <location>
        <begin position="269"/>
        <end position="287"/>
    </location>
</feature>
<keyword evidence="2" id="KW-0812">Transmembrane</keyword>
<dbReference type="PANTHER" id="PTHR23028">
    <property type="entry name" value="ACETYLTRANSFERASE"/>
    <property type="match status" value="1"/>
</dbReference>
<feature type="transmembrane region" description="Helical" evidence="2">
    <location>
        <begin position="145"/>
        <end position="163"/>
    </location>
</feature>
<keyword evidence="5" id="KW-1185">Reference proteome</keyword>
<comment type="caution">
    <text evidence="4">The sequence shown here is derived from an EMBL/GenBank/DDBJ whole genome shotgun (WGS) entry which is preliminary data.</text>
</comment>
<protein>
    <recommendedName>
        <fullName evidence="3">Acyltransferase 3 domain-containing protein</fullName>
    </recommendedName>
</protein>
<dbReference type="GO" id="GO:0016020">
    <property type="term" value="C:membrane"/>
    <property type="evidence" value="ECO:0007669"/>
    <property type="project" value="TreeGrafter"/>
</dbReference>
<feature type="domain" description="Acyltransferase 3" evidence="3">
    <location>
        <begin position="41"/>
        <end position="349"/>
    </location>
</feature>
<reference evidence="4 5" key="1">
    <citation type="submission" date="2019-12" db="EMBL/GenBank/DDBJ databases">
        <title>Hymenobacter sp. HMF4947 Genome sequencing and assembly.</title>
        <authorList>
            <person name="Kang H."/>
            <person name="Cha I."/>
            <person name="Kim H."/>
            <person name="Joh K."/>
        </authorList>
    </citation>
    <scope>NUCLEOTIDE SEQUENCE [LARGE SCALE GENOMIC DNA]</scope>
    <source>
        <strain evidence="4 5">HMF4947</strain>
    </source>
</reference>
<accession>A0A7K1TJS3</accession>
<feature type="transmembrane region" description="Helical" evidence="2">
    <location>
        <begin position="308"/>
        <end position="328"/>
    </location>
</feature>
<name>A0A7K1TJS3_9BACT</name>
<feature type="transmembrane region" description="Helical" evidence="2">
    <location>
        <begin position="122"/>
        <end position="139"/>
    </location>
</feature>
<keyword evidence="2" id="KW-0472">Membrane</keyword>
<gene>
    <name evidence="4" type="ORF">GO988_20110</name>
</gene>
<dbReference type="InterPro" id="IPR050879">
    <property type="entry name" value="Acyltransferase_3"/>
</dbReference>
<feature type="region of interest" description="Disordered" evidence="1">
    <location>
        <begin position="1"/>
        <end position="22"/>
    </location>
</feature>
<dbReference type="EMBL" id="WQKZ01000006">
    <property type="protein sequence ID" value="MVN78644.1"/>
    <property type="molecule type" value="Genomic_DNA"/>
</dbReference>
<evidence type="ECO:0000256" key="2">
    <source>
        <dbReference type="SAM" id="Phobius"/>
    </source>
</evidence>
<evidence type="ECO:0000259" key="3">
    <source>
        <dbReference type="Pfam" id="PF01757"/>
    </source>
</evidence>
<dbReference type="Proteomes" id="UP000441336">
    <property type="component" value="Unassembled WGS sequence"/>
</dbReference>
<dbReference type="PANTHER" id="PTHR23028:SF53">
    <property type="entry name" value="ACYL_TRANSF_3 DOMAIN-CONTAINING PROTEIN"/>
    <property type="match status" value="1"/>
</dbReference>
<evidence type="ECO:0000313" key="5">
    <source>
        <dbReference type="Proteomes" id="UP000441336"/>
    </source>
</evidence>
<feature type="transmembrane region" description="Helical" evidence="2">
    <location>
        <begin position="39"/>
        <end position="60"/>
    </location>
</feature>
<proteinExistence type="predicted"/>
<dbReference type="Pfam" id="PF01757">
    <property type="entry name" value="Acyl_transf_3"/>
    <property type="match status" value="1"/>
</dbReference>